<sequence>MNDAELEELITNCPTLYHMAERGSWTAIREHGLLSTSALMDLYGIEGVAREQIERMHRPKSVAITADGLPGAVIRDQIPMSDSGLIRALPARLKPQDWYGLLNSRVFFWLSIERLHKLTDAKAYRDHEHDVLEIDTRALIDAHRASITLCPINSGCTKPYPRARDETIFSRISDYPYADWRKKRGKKERVVELAVDHSVPDLAAYVNRVIVKKGDVEIETLYEKAD</sequence>
<dbReference type="Pfam" id="PF22531">
    <property type="entry name" value="DUF7002"/>
    <property type="match status" value="1"/>
</dbReference>
<gene>
    <name evidence="1" type="ORF">SAMN06295937_10028</name>
</gene>
<accession>A0A1T4ZZ90</accession>
<protein>
    <submittedName>
        <fullName evidence="1">Uncharacterized protein</fullName>
    </submittedName>
</protein>
<evidence type="ECO:0000313" key="2">
    <source>
        <dbReference type="Proteomes" id="UP000190044"/>
    </source>
</evidence>
<dbReference type="Proteomes" id="UP000190044">
    <property type="component" value="Unassembled WGS sequence"/>
</dbReference>
<reference evidence="2" key="1">
    <citation type="submission" date="2017-02" db="EMBL/GenBank/DDBJ databases">
        <authorList>
            <person name="Varghese N."/>
            <person name="Submissions S."/>
        </authorList>
    </citation>
    <scope>NUCLEOTIDE SEQUENCE [LARGE SCALE GENOMIC DNA]</scope>
    <source>
        <strain evidence="2">R11H</strain>
    </source>
</reference>
<proteinExistence type="predicted"/>
<keyword evidence="2" id="KW-1185">Reference proteome</keyword>
<dbReference type="OrthoDB" id="154268at2"/>
<name>A0A1T4ZZ90_9SPHN</name>
<dbReference type="InterPro" id="IPR054271">
    <property type="entry name" value="DUF7002"/>
</dbReference>
<evidence type="ECO:0000313" key="1">
    <source>
        <dbReference type="EMBL" id="SKB28052.1"/>
    </source>
</evidence>
<dbReference type="EMBL" id="FUYP01000002">
    <property type="protein sequence ID" value="SKB28052.1"/>
    <property type="molecule type" value="Genomic_DNA"/>
</dbReference>
<dbReference type="RefSeq" id="WP_139375623.1">
    <property type="nucleotide sequence ID" value="NZ_FUYP01000002.1"/>
</dbReference>
<dbReference type="AlphaFoldDB" id="A0A1T4ZZ90"/>
<organism evidence="1 2">
    <name type="scientific">Sphingopyxis flava</name>
    <dbReference type="NCBI Taxonomy" id="1507287"/>
    <lineage>
        <taxon>Bacteria</taxon>
        <taxon>Pseudomonadati</taxon>
        <taxon>Pseudomonadota</taxon>
        <taxon>Alphaproteobacteria</taxon>
        <taxon>Sphingomonadales</taxon>
        <taxon>Sphingomonadaceae</taxon>
        <taxon>Sphingopyxis</taxon>
    </lineage>
</organism>